<evidence type="ECO:0000256" key="2">
    <source>
        <dbReference type="SAM" id="Phobius"/>
    </source>
</evidence>
<dbReference type="RefSeq" id="WP_213355887.1">
    <property type="nucleotide sequence ID" value="NZ_JAHBGB010000044.1"/>
</dbReference>
<keyword evidence="2" id="KW-0472">Membrane</keyword>
<feature type="compositionally biased region" description="Low complexity" evidence="1">
    <location>
        <begin position="17"/>
        <end position="28"/>
    </location>
</feature>
<keyword evidence="4" id="KW-1185">Reference proteome</keyword>
<accession>A0ABW4Z3C3</accession>
<evidence type="ECO:0008006" key="5">
    <source>
        <dbReference type="Google" id="ProtNLM"/>
    </source>
</evidence>
<name>A0ABW4Z3C3_9HYPH</name>
<gene>
    <name evidence="3" type="ORF">ACFSNC_22060</name>
</gene>
<reference evidence="4" key="1">
    <citation type="journal article" date="2019" name="Int. J. Syst. Evol. Microbiol.">
        <title>The Global Catalogue of Microorganisms (GCM) 10K type strain sequencing project: providing services to taxonomists for standard genome sequencing and annotation.</title>
        <authorList>
            <consortium name="The Broad Institute Genomics Platform"/>
            <consortium name="The Broad Institute Genome Sequencing Center for Infectious Disease"/>
            <person name="Wu L."/>
            <person name="Ma J."/>
        </authorList>
    </citation>
    <scope>NUCLEOTIDE SEQUENCE [LARGE SCALE GENOMIC DNA]</scope>
    <source>
        <strain evidence="4">CCM 7435</strain>
    </source>
</reference>
<feature type="region of interest" description="Disordered" evidence="1">
    <location>
        <begin position="1"/>
        <end position="28"/>
    </location>
</feature>
<evidence type="ECO:0000313" key="4">
    <source>
        <dbReference type="Proteomes" id="UP001597299"/>
    </source>
</evidence>
<feature type="transmembrane region" description="Helical" evidence="2">
    <location>
        <begin position="64"/>
        <end position="83"/>
    </location>
</feature>
<evidence type="ECO:0000256" key="1">
    <source>
        <dbReference type="SAM" id="MobiDB-lite"/>
    </source>
</evidence>
<dbReference type="Proteomes" id="UP001597299">
    <property type="component" value="Unassembled WGS sequence"/>
</dbReference>
<sequence length="85" mass="8944">MAKRDTSNMAAGTASVRPRAAMAARAPRTTQDIVSALPDVPLPDDVGLEPSLPERNAGLPERKYSFNALVAVGIAGFLVGRLLSR</sequence>
<comment type="caution">
    <text evidence="3">The sequence shown here is derived from an EMBL/GenBank/DDBJ whole genome shotgun (WGS) entry which is preliminary data.</text>
</comment>
<keyword evidence="2" id="KW-1133">Transmembrane helix</keyword>
<dbReference type="EMBL" id="JBHUHD010000001">
    <property type="protein sequence ID" value="MFD2143101.1"/>
    <property type="molecule type" value="Genomic_DNA"/>
</dbReference>
<keyword evidence="2" id="KW-0812">Transmembrane</keyword>
<organism evidence="3 4">
    <name type="scientific">Ancylobacter oerskovii</name>
    <dbReference type="NCBI Taxonomy" id="459519"/>
    <lineage>
        <taxon>Bacteria</taxon>
        <taxon>Pseudomonadati</taxon>
        <taxon>Pseudomonadota</taxon>
        <taxon>Alphaproteobacteria</taxon>
        <taxon>Hyphomicrobiales</taxon>
        <taxon>Xanthobacteraceae</taxon>
        <taxon>Ancylobacter</taxon>
    </lineage>
</organism>
<evidence type="ECO:0000313" key="3">
    <source>
        <dbReference type="EMBL" id="MFD2143101.1"/>
    </source>
</evidence>
<protein>
    <recommendedName>
        <fullName evidence="5">DUF3618 domain-containing protein</fullName>
    </recommendedName>
</protein>
<proteinExistence type="predicted"/>